<dbReference type="InterPro" id="IPR001451">
    <property type="entry name" value="Hexapep"/>
</dbReference>
<feature type="domain" description="PglD N-terminal" evidence="7">
    <location>
        <begin position="5"/>
        <end position="77"/>
    </location>
</feature>
<evidence type="ECO:0000256" key="6">
    <source>
        <dbReference type="PIRSR" id="PIRSR620019-2"/>
    </source>
</evidence>
<name>A3UAX1_CROAH</name>
<evidence type="ECO:0000256" key="4">
    <source>
        <dbReference type="ARBA" id="ARBA00023315"/>
    </source>
</evidence>
<dbReference type="NCBIfam" id="TIGR03570">
    <property type="entry name" value="NeuD_NnaD"/>
    <property type="match status" value="1"/>
</dbReference>
<feature type="active site" description="Proton acceptor" evidence="5">
    <location>
        <position position="132"/>
    </location>
</feature>
<dbReference type="GeneID" id="89454310"/>
<feature type="binding site" evidence="6">
    <location>
        <position position="67"/>
    </location>
    <ligand>
        <name>substrate</name>
    </ligand>
</feature>
<proteinExistence type="inferred from homology"/>
<dbReference type="KEGG" id="cat:CA2559_12993"/>
<feature type="binding site" evidence="6">
    <location>
        <begin position="12"/>
        <end position="14"/>
    </location>
    <ligand>
        <name>substrate</name>
    </ligand>
</feature>
<dbReference type="eggNOG" id="COG0110">
    <property type="taxonomic scope" value="Bacteria"/>
</dbReference>
<dbReference type="GO" id="GO:0016746">
    <property type="term" value="F:acyltransferase activity"/>
    <property type="evidence" value="ECO:0007669"/>
    <property type="project" value="UniProtKB-KW"/>
</dbReference>
<sequence length="204" mass="21623">MGNQKLNIYGASGHAKVIIDIIKSIDNKTIGYIFDDNEKLIELLGWQIKRSVNTKLLTKHSAIIAIGNNKIRKEIVENKQVQVAEAISHISAIISKLTSIGKGTVIMPNAVINADATIGTHCIINTAAVVEHDVVIENYTHISPNATVTGGVKIGEGTHVGAGAVILPNLNIGKWVTIGAGAVVTKNVPDYSTVIGNPAKPLQK</sequence>
<keyword evidence="2 8" id="KW-0808">Transferase</keyword>
<dbReference type="InterPro" id="IPR041561">
    <property type="entry name" value="PglD_N"/>
</dbReference>
<evidence type="ECO:0000313" key="8">
    <source>
        <dbReference type="EMBL" id="EAP86957.1"/>
    </source>
</evidence>
<dbReference type="OrthoDB" id="9794407at2"/>
<accession>A3UAX1</accession>
<dbReference type="Pfam" id="PF17836">
    <property type="entry name" value="PglD_N"/>
    <property type="match status" value="1"/>
</dbReference>
<dbReference type="EMBL" id="CP002046">
    <property type="protein sequence ID" value="EAP86957.1"/>
    <property type="molecule type" value="Genomic_DNA"/>
</dbReference>
<evidence type="ECO:0000256" key="1">
    <source>
        <dbReference type="ARBA" id="ARBA00007274"/>
    </source>
</evidence>
<dbReference type="PANTHER" id="PTHR43300:SF7">
    <property type="entry name" value="UDP-N-ACETYLBACILLOSAMINE N-ACETYLTRANSFERASE"/>
    <property type="match status" value="1"/>
</dbReference>
<keyword evidence="3" id="KW-0677">Repeat</keyword>
<dbReference type="InterPro" id="IPR050179">
    <property type="entry name" value="Trans_hexapeptide_repeat"/>
</dbReference>
<dbReference type="RefSeq" id="WP_013188338.1">
    <property type="nucleotide sequence ID" value="NC_014230.1"/>
</dbReference>
<dbReference type="CDD" id="cd03360">
    <property type="entry name" value="LbH_AT_putative"/>
    <property type="match status" value="1"/>
</dbReference>
<organism evidence="8 9">
    <name type="scientific">Croceibacter atlanticus (strain ATCC BAA-628 / JCM 21780 / CIP 108009 / IAM 15332 / KCTC 12090 / HTCC2559)</name>
    <dbReference type="NCBI Taxonomy" id="216432"/>
    <lineage>
        <taxon>Bacteria</taxon>
        <taxon>Pseudomonadati</taxon>
        <taxon>Bacteroidota</taxon>
        <taxon>Flavobacteriia</taxon>
        <taxon>Flavobacteriales</taxon>
        <taxon>Flavobacteriaceae</taxon>
        <taxon>Croceibacter</taxon>
    </lineage>
</organism>
<dbReference type="InterPro" id="IPR011004">
    <property type="entry name" value="Trimer_LpxA-like_sf"/>
</dbReference>
<dbReference type="AlphaFoldDB" id="A3UAX1"/>
<evidence type="ECO:0000256" key="2">
    <source>
        <dbReference type="ARBA" id="ARBA00022679"/>
    </source>
</evidence>
<dbReference type="Gene3D" id="2.160.10.10">
    <property type="entry name" value="Hexapeptide repeat proteins"/>
    <property type="match status" value="1"/>
</dbReference>
<protein>
    <submittedName>
        <fullName evidence="8">Putative acetyltransferase</fullName>
    </submittedName>
</protein>
<dbReference type="HOGENOM" id="CLU_081811_2_0_10"/>
<dbReference type="Pfam" id="PF00132">
    <property type="entry name" value="Hexapep"/>
    <property type="match status" value="2"/>
</dbReference>
<dbReference type="InterPro" id="IPR020019">
    <property type="entry name" value="AcTrfase_PglD-like"/>
</dbReference>
<dbReference type="PROSITE" id="PS00101">
    <property type="entry name" value="HEXAPEP_TRANSFERASES"/>
    <property type="match status" value="1"/>
</dbReference>
<dbReference type="InterPro" id="IPR018357">
    <property type="entry name" value="Hexapep_transf_CS"/>
</dbReference>
<comment type="similarity">
    <text evidence="1">Belongs to the transferase hexapeptide repeat family.</text>
</comment>
<dbReference type="PANTHER" id="PTHR43300">
    <property type="entry name" value="ACETYLTRANSFERASE"/>
    <property type="match status" value="1"/>
</dbReference>
<dbReference type="Proteomes" id="UP000002297">
    <property type="component" value="Chromosome"/>
</dbReference>
<keyword evidence="4" id="KW-0012">Acyltransferase</keyword>
<evidence type="ECO:0000313" key="9">
    <source>
        <dbReference type="Proteomes" id="UP000002297"/>
    </source>
</evidence>
<feature type="binding site" evidence="6">
    <location>
        <position position="141"/>
    </location>
    <ligand>
        <name>acetyl-CoA</name>
        <dbReference type="ChEBI" id="CHEBI:57288"/>
    </ligand>
</feature>
<keyword evidence="9" id="KW-1185">Reference proteome</keyword>
<evidence type="ECO:0000256" key="3">
    <source>
        <dbReference type="ARBA" id="ARBA00022737"/>
    </source>
</evidence>
<dbReference type="SUPFAM" id="SSF51161">
    <property type="entry name" value="Trimeric LpxA-like enzymes"/>
    <property type="match status" value="1"/>
</dbReference>
<feature type="site" description="Increases basicity of active site His" evidence="5">
    <location>
        <position position="133"/>
    </location>
</feature>
<gene>
    <name evidence="8" type="ordered locus">CA2559_12993</name>
</gene>
<dbReference type="Gene3D" id="3.40.50.20">
    <property type="match status" value="1"/>
</dbReference>
<evidence type="ECO:0000256" key="5">
    <source>
        <dbReference type="PIRSR" id="PIRSR620019-1"/>
    </source>
</evidence>
<evidence type="ECO:0000259" key="7">
    <source>
        <dbReference type="Pfam" id="PF17836"/>
    </source>
</evidence>
<dbReference type="STRING" id="216432.CA2559_12993"/>
<reference evidence="8 9" key="1">
    <citation type="journal article" date="2010" name="J. Bacteriol.">
        <title>The complete genome sequence of Croceibacter atlanticus HTCC2559T.</title>
        <authorList>
            <person name="Oh H.M."/>
            <person name="Kang I."/>
            <person name="Ferriera S."/>
            <person name="Giovannoni S.J."/>
            <person name="Cho J.C."/>
        </authorList>
    </citation>
    <scope>NUCLEOTIDE SEQUENCE [LARGE SCALE GENOMIC DNA]</scope>
    <source>
        <strain evidence="9">ATCC BAA-628 / HTCC2559 / KCTC 12090</strain>
    </source>
</reference>